<dbReference type="CDD" id="cd02432">
    <property type="entry name" value="Nodulin-21_like_1"/>
    <property type="match status" value="1"/>
</dbReference>
<keyword evidence="4" id="KW-0472">Membrane</keyword>
<gene>
    <name evidence="5" type="ORF">BUW47_06925</name>
</gene>
<dbReference type="GO" id="GO:0030026">
    <property type="term" value="P:intracellular manganese ion homeostasis"/>
    <property type="evidence" value="ECO:0007669"/>
    <property type="project" value="InterPro"/>
</dbReference>
<keyword evidence="3" id="KW-1133">Transmembrane helix</keyword>
<evidence type="ECO:0000256" key="3">
    <source>
        <dbReference type="ARBA" id="ARBA00022989"/>
    </source>
</evidence>
<dbReference type="InterPro" id="IPR008217">
    <property type="entry name" value="Ccc1_fam"/>
</dbReference>
<reference evidence="5 6" key="1">
    <citation type="submission" date="2016-12" db="EMBL/GenBank/DDBJ databases">
        <title>Complete Genome Sequence of Lactobacillus fermentum Strain SNUV175, a Probiotic for Treatment of Bacterial Vaginosis.</title>
        <authorList>
            <person name="Lee S."/>
            <person name="You H.J."/>
            <person name="Kwon B."/>
            <person name="Ko G."/>
        </authorList>
    </citation>
    <scope>NUCLEOTIDE SEQUENCE [LARGE SCALE GENOMIC DNA]</scope>
    <source>
        <strain evidence="5 6">SNUV175</strain>
    </source>
</reference>
<evidence type="ECO:0000256" key="1">
    <source>
        <dbReference type="ARBA" id="ARBA00004127"/>
    </source>
</evidence>
<accession>A0A1L7GW31</accession>
<dbReference type="GO" id="GO:0005384">
    <property type="term" value="F:manganese ion transmembrane transporter activity"/>
    <property type="evidence" value="ECO:0007669"/>
    <property type="project" value="InterPro"/>
</dbReference>
<keyword evidence="2" id="KW-0812">Transmembrane</keyword>
<proteinExistence type="predicted"/>
<dbReference type="EMBL" id="CP019030">
    <property type="protein sequence ID" value="APU46171.1"/>
    <property type="molecule type" value="Genomic_DNA"/>
</dbReference>
<comment type="subcellular location">
    <subcellularLocation>
        <location evidence="1">Endomembrane system</location>
        <topology evidence="1">Multi-pass membrane protein</topology>
    </subcellularLocation>
</comment>
<evidence type="ECO:0000256" key="2">
    <source>
        <dbReference type="ARBA" id="ARBA00022692"/>
    </source>
</evidence>
<dbReference type="PANTHER" id="PTHR31851">
    <property type="entry name" value="FE(2+)/MN(2+) TRANSPORTER PCL1"/>
    <property type="match status" value="1"/>
</dbReference>
<dbReference type="OrthoDB" id="188924at2"/>
<dbReference type="GO" id="GO:0012505">
    <property type="term" value="C:endomembrane system"/>
    <property type="evidence" value="ECO:0007669"/>
    <property type="project" value="UniProtKB-SubCell"/>
</dbReference>
<dbReference type="Pfam" id="PF01988">
    <property type="entry name" value="VIT1"/>
    <property type="match status" value="1"/>
</dbReference>
<evidence type="ECO:0000313" key="6">
    <source>
        <dbReference type="Proteomes" id="UP000185427"/>
    </source>
</evidence>
<evidence type="ECO:0000313" key="5">
    <source>
        <dbReference type="EMBL" id="APU46171.1"/>
    </source>
</evidence>
<evidence type="ECO:0000256" key="4">
    <source>
        <dbReference type="ARBA" id="ARBA00023136"/>
    </source>
</evidence>
<sequence>MAKKKTSLARRINILRASVMGANDGIISVAGIVIGVAAATSNGYAILIAGLSGALAGTISMAMGEYVSVSTQKDSQRMALIEEKERLDEDYQSEYDFVKKKYLDQGIAPALATQATNELMAKDALGTVVLERHGFNPHEFTSPYAAAIASMISFPLGSILPMVAVMITPAATRIWATVVAVLIALCITGYAAAVLGDAERGKSVVRNVVAGLLTMAVTFVIGQLFAR</sequence>
<dbReference type="RefSeq" id="WP_069775741.1">
    <property type="nucleotide sequence ID" value="NZ_CABJBV010000006.1"/>
</dbReference>
<dbReference type="AlphaFoldDB" id="A0A1L7GW31"/>
<name>A0A1L7GW31_LIMFE</name>
<dbReference type="Proteomes" id="UP000185427">
    <property type="component" value="Chromosome"/>
</dbReference>
<organism evidence="5 6">
    <name type="scientific">Limosilactobacillus fermentum</name>
    <name type="common">Lactobacillus fermentum</name>
    <dbReference type="NCBI Taxonomy" id="1613"/>
    <lineage>
        <taxon>Bacteria</taxon>
        <taxon>Bacillati</taxon>
        <taxon>Bacillota</taxon>
        <taxon>Bacilli</taxon>
        <taxon>Lactobacillales</taxon>
        <taxon>Lactobacillaceae</taxon>
        <taxon>Limosilactobacillus</taxon>
    </lineage>
</organism>
<protein>
    <submittedName>
        <fullName evidence="5">Uncharacterized protein</fullName>
    </submittedName>
</protein>